<dbReference type="Gene3D" id="3.40.50.300">
    <property type="entry name" value="P-loop containing nucleotide triphosphate hydrolases"/>
    <property type="match status" value="1"/>
</dbReference>
<dbReference type="OrthoDB" id="3231855at2759"/>
<dbReference type="EMBL" id="MCFH01000044">
    <property type="protein sequence ID" value="ORX44666.1"/>
    <property type="molecule type" value="Genomic_DNA"/>
</dbReference>
<dbReference type="Pfam" id="PF13671">
    <property type="entry name" value="AAA_33"/>
    <property type="match status" value="1"/>
</dbReference>
<proteinExistence type="predicted"/>
<organism evidence="1 2">
    <name type="scientific">Piromyces finnis</name>
    <dbReference type="NCBI Taxonomy" id="1754191"/>
    <lineage>
        <taxon>Eukaryota</taxon>
        <taxon>Fungi</taxon>
        <taxon>Fungi incertae sedis</taxon>
        <taxon>Chytridiomycota</taxon>
        <taxon>Chytridiomycota incertae sedis</taxon>
        <taxon>Neocallimastigomycetes</taxon>
        <taxon>Neocallimastigales</taxon>
        <taxon>Neocallimastigaceae</taxon>
        <taxon>Piromyces</taxon>
    </lineage>
</organism>
<dbReference type="SUPFAM" id="SSF52540">
    <property type="entry name" value="P-loop containing nucleoside triphosphate hydrolases"/>
    <property type="match status" value="1"/>
</dbReference>
<evidence type="ECO:0000313" key="1">
    <source>
        <dbReference type="EMBL" id="ORX44666.1"/>
    </source>
</evidence>
<dbReference type="InterPro" id="IPR026302">
    <property type="entry name" value="NEDD4-bd_p2"/>
</dbReference>
<dbReference type="Proteomes" id="UP000193719">
    <property type="component" value="Unassembled WGS sequence"/>
</dbReference>
<accession>A0A1Y1V0I8</accession>
<gene>
    <name evidence="1" type="ORF">BCR36DRAFT_334242</name>
</gene>
<keyword evidence="1" id="KW-0378">Hydrolase</keyword>
<evidence type="ECO:0000313" key="2">
    <source>
        <dbReference type="Proteomes" id="UP000193719"/>
    </source>
</evidence>
<dbReference type="InterPro" id="IPR027417">
    <property type="entry name" value="P-loop_NTPase"/>
</dbReference>
<dbReference type="AlphaFoldDB" id="A0A1Y1V0I8"/>
<dbReference type="PANTHER" id="PTHR13308:SF40">
    <property type="entry name" value="NEDD4-BINDING PROTEIN 2-LIKE 1"/>
    <property type="match status" value="1"/>
</dbReference>
<comment type="caution">
    <text evidence="1">The sequence shown here is derived from an EMBL/GenBank/DDBJ whole genome shotgun (WGS) entry which is preliminary data.</text>
</comment>
<reference evidence="1 2" key="2">
    <citation type="submission" date="2016-08" db="EMBL/GenBank/DDBJ databases">
        <title>Pervasive Adenine N6-methylation of Active Genes in Fungi.</title>
        <authorList>
            <consortium name="DOE Joint Genome Institute"/>
            <person name="Mondo S.J."/>
            <person name="Dannebaum R.O."/>
            <person name="Kuo R.C."/>
            <person name="Labutti K."/>
            <person name="Haridas S."/>
            <person name="Kuo A."/>
            <person name="Salamov A."/>
            <person name="Ahrendt S.R."/>
            <person name="Lipzen A."/>
            <person name="Sullivan W."/>
            <person name="Andreopoulos W.B."/>
            <person name="Clum A."/>
            <person name="Lindquist E."/>
            <person name="Daum C."/>
            <person name="Ramamoorthy G.K."/>
            <person name="Gryganskyi A."/>
            <person name="Culley D."/>
            <person name="Magnuson J.K."/>
            <person name="James T.Y."/>
            <person name="O'Malley M.A."/>
            <person name="Stajich J.E."/>
            <person name="Spatafora J.W."/>
            <person name="Visel A."/>
            <person name="Grigoriev I.V."/>
        </authorList>
    </citation>
    <scope>NUCLEOTIDE SEQUENCE [LARGE SCALE GENOMIC DNA]</scope>
    <source>
        <strain evidence="2">finn</strain>
    </source>
</reference>
<sequence length="156" mass="18512">MEDISINEYKKIMIILRGLPGSGKSTLAKSLLNNYKSQGIILSSDDFFIENGVYKYDSSKIVDAHRFNQNRCREHCGKGTTPIIIDNTNVRYREAKVYIEMAIQYGYDIQVREPDTPWWKRRDVKELAKRTIHNVPEERIYKMLDRWNDKFFIEKK</sequence>
<dbReference type="PANTHER" id="PTHR13308">
    <property type="entry name" value="NEDD4-BINDING PROTEIN 2-LIKE 1"/>
    <property type="match status" value="1"/>
</dbReference>
<name>A0A1Y1V0I8_9FUNG</name>
<reference evidence="1 2" key="1">
    <citation type="submission" date="2016-08" db="EMBL/GenBank/DDBJ databases">
        <title>Genomes of anaerobic fungi encode conserved fungal cellulosomes for biomass hydrolysis.</title>
        <authorList>
            <consortium name="DOE Joint Genome Institute"/>
            <person name="Haitjema C.H."/>
            <person name="Gilmore S.P."/>
            <person name="Henske J.K."/>
            <person name="Solomon K.V."/>
            <person name="De Groot R."/>
            <person name="Kuo A."/>
            <person name="Mondo S.J."/>
            <person name="Salamov A.A."/>
            <person name="Labutti K."/>
            <person name="Zhao Z."/>
            <person name="Chiniquy J."/>
            <person name="Barry K."/>
            <person name="Brewer H.M."/>
            <person name="Purvine S.O."/>
            <person name="Wright A.T."/>
            <person name="Boxma B."/>
            <person name="Van Alen T."/>
            <person name="Hackstein J.H."/>
            <person name="Baker S.E."/>
            <person name="Grigoriev I.V."/>
            <person name="O'Malley M.A."/>
        </authorList>
    </citation>
    <scope>NUCLEOTIDE SEQUENCE [LARGE SCALE GENOMIC DNA]</scope>
    <source>
        <strain evidence="2">finn</strain>
    </source>
</reference>
<protein>
    <submittedName>
        <fullName evidence="1">p-loop containing nucleoside triphosphate hydrolase protein</fullName>
    </submittedName>
</protein>
<dbReference type="GO" id="GO:0016787">
    <property type="term" value="F:hydrolase activity"/>
    <property type="evidence" value="ECO:0007669"/>
    <property type="project" value="UniProtKB-KW"/>
</dbReference>
<keyword evidence="2" id="KW-1185">Reference proteome</keyword>
<dbReference type="STRING" id="1754191.A0A1Y1V0I8"/>